<name>A0ABR0VLT6_REHGL</name>
<dbReference type="PANTHER" id="PTHR10634">
    <property type="entry name" value="AN1-TYPE ZINC FINGER PROTEIN"/>
    <property type="match status" value="1"/>
</dbReference>
<comment type="function">
    <text evidence="1">May be involved in environmental stress response.</text>
</comment>
<accession>A0ABR0VLT6</accession>
<dbReference type="EMBL" id="JABTTQ020001106">
    <property type="protein sequence ID" value="KAK6135286.1"/>
    <property type="molecule type" value="Genomic_DNA"/>
</dbReference>
<reference evidence="6 7" key="1">
    <citation type="journal article" date="2021" name="Comput. Struct. Biotechnol. J.">
        <title>De novo genome assembly of the potent medicinal plant Rehmannia glutinosa using nanopore technology.</title>
        <authorList>
            <person name="Ma L."/>
            <person name="Dong C."/>
            <person name="Song C."/>
            <person name="Wang X."/>
            <person name="Zheng X."/>
            <person name="Niu Y."/>
            <person name="Chen S."/>
            <person name="Feng W."/>
        </authorList>
    </citation>
    <scope>NUCLEOTIDE SEQUENCE [LARGE SCALE GENOMIC DNA]</scope>
    <source>
        <strain evidence="6">DH-2019</strain>
    </source>
</reference>
<evidence type="ECO:0000313" key="6">
    <source>
        <dbReference type="EMBL" id="KAK6135286.1"/>
    </source>
</evidence>
<protein>
    <recommendedName>
        <fullName evidence="5">A20-type domain-containing protein</fullName>
    </recommendedName>
</protein>
<evidence type="ECO:0000313" key="7">
    <source>
        <dbReference type="Proteomes" id="UP001318860"/>
    </source>
</evidence>
<dbReference type="InterPro" id="IPR035896">
    <property type="entry name" value="AN1-like_Znf"/>
</dbReference>
<keyword evidence="3" id="KW-0863">Zinc-finger</keyword>
<dbReference type="PROSITE" id="PS51036">
    <property type="entry name" value="ZF_A20"/>
    <property type="match status" value="1"/>
</dbReference>
<dbReference type="Proteomes" id="UP001318860">
    <property type="component" value="Unassembled WGS sequence"/>
</dbReference>
<dbReference type="SUPFAM" id="SSF57716">
    <property type="entry name" value="Glucocorticoid receptor-like (DNA-binding domain)"/>
    <property type="match status" value="1"/>
</dbReference>
<dbReference type="SUPFAM" id="SSF118310">
    <property type="entry name" value="AN1-like Zinc finger"/>
    <property type="match status" value="1"/>
</dbReference>
<keyword evidence="2" id="KW-0479">Metal-binding</keyword>
<sequence>MDNETTTPRLCARGCGFFGSAENKGLCSKCHNIYLKELMAKSEAPIVTEHEIEKLVDAMKSATICESQGNNNPSVCGTPLVGKNRYPEAHSCRFDFKNSGKLAIQKDNPVCKSDKIIDRLKASSTINYSDKFLRPRFIDAVLGINI</sequence>
<dbReference type="Pfam" id="PF01754">
    <property type="entry name" value="zf-A20"/>
    <property type="match status" value="1"/>
</dbReference>
<dbReference type="PANTHER" id="PTHR10634:SF98">
    <property type="entry name" value="ZINC FINGER A20 AND AN1 DOMAIN-CONTAINING STRESS-ASSOCIATED PROTEIN 3"/>
    <property type="match status" value="1"/>
</dbReference>
<dbReference type="SMART" id="SM00259">
    <property type="entry name" value="ZnF_A20"/>
    <property type="match status" value="1"/>
</dbReference>
<dbReference type="Gene3D" id="4.10.1110.10">
    <property type="entry name" value="AN1-like Zinc finger"/>
    <property type="match status" value="1"/>
</dbReference>
<keyword evidence="7" id="KW-1185">Reference proteome</keyword>
<proteinExistence type="predicted"/>
<gene>
    <name evidence="6" type="ORF">DH2020_030969</name>
</gene>
<dbReference type="InterPro" id="IPR002653">
    <property type="entry name" value="Znf_A20"/>
</dbReference>
<organism evidence="6 7">
    <name type="scientific">Rehmannia glutinosa</name>
    <name type="common">Chinese foxglove</name>
    <dbReference type="NCBI Taxonomy" id="99300"/>
    <lineage>
        <taxon>Eukaryota</taxon>
        <taxon>Viridiplantae</taxon>
        <taxon>Streptophyta</taxon>
        <taxon>Embryophyta</taxon>
        <taxon>Tracheophyta</taxon>
        <taxon>Spermatophyta</taxon>
        <taxon>Magnoliopsida</taxon>
        <taxon>eudicotyledons</taxon>
        <taxon>Gunneridae</taxon>
        <taxon>Pentapetalae</taxon>
        <taxon>asterids</taxon>
        <taxon>lamiids</taxon>
        <taxon>Lamiales</taxon>
        <taxon>Orobanchaceae</taxon>
        <taxon>Rehmannieae</taxon>
        <taxon>Rehmannia</taxon>
    </lineage>
</organism>
<evidence type="ECO:0000256" key="4">
    <source>
        <dbReference type="ARBA" id="ARBA00022833"/>
    </source>
</evidence>
<evidence type="ECO:0000256" key="1">
    <source>
        <dbReference type="ARBA" id="ARBA00003732"/>
    </source>
</evidence>
<evidence type="ECO:0000256" key="2">
    <source>
        <dbReference type="ARBA" id="ARBA00022723"/>
    </source>
</evidence>
<dbReference type="InterPro" id="IPR050652">
    <property type="entry name" value="AN1_A20_ZnFinger"/>
</dbReference>
<feature type="domain" description="A20-type" evidence="5">
    <location>
        <begin position="5"/>
        <end position="39"/>
    </location>
</feature>
<comment type="caution">
    <text evidence="6">The sequence shown here is derived from an EMBL/GenBank/DDBJ whole genome shotgun (WGS) entry which is preliminary data.</text>
</comment>
<evidence type="ECO:0000259" key="5">
    <source>
        <dbReference type="PROSITE" id="PS51036"/>
    </source>
</evidence>
<evidence type="ECO:0000256" key="3">
    <source>
        <dbReference type="ARBA" id="ARBA00022771"/>
    </source>
</evidence>
<keyword evidence="4" id="KW-0862">Zinc</keyword>
<dbReference type="Gene3D" id="4.10.240.30">
    <property type="match status" value="1"/>
</dbReference>